<dbReference type="AlphaFoldDB" id="A0A158DLN3"/>
<dbReference type="InterPro" id="IPR025205">
    <property type="entry name" value="PilX/PilW_C"/>
</dbReference>
<feature type="domain" description="PilX/PilW C-terminal" evidence="1">
    <location>
        <begin position="78"/>
        <end position="141"/>
    </location>
</feature>
<organism evidence="2 3">
    <name type="scientific">Caballeronia ptereochthonis</name>
    <dbReference type="NCBI Taxonomy" id="1777144"/>
    <lineage>
        <taxon>Bacteria</taxon>
        <taxon>Pseudomonadati</taxon>
        <taxon>Pseudomonadota</taxon>
        <taxon>Betaproteobacteria</taxon>
        <taxon>Burkholderiales</taxon>
        <taxon>Burkholderiaceae</taxon>
        <taxon>Caballeronia</taxon>
    </lineage>
</organism>
<accession>A0A158DLN3</accession>
<keyword evidence="3" id="KW-1185">Reference proteome</keyword>
<proteinExistence type="predicted"/>
<evidence type="ECO:0000313" key="2">
    <source>
        <dbReference type="EMBL" id="SAK95518.1"/>
    </source>
</evidence>
<name>A0A158DLN3_9BURK</name>
<dbReference type="RefSeq" id="WP_087048938.1">
    <property type="nucleotide sequence ID" value="NZ_FCOB02000033.1"/>
</dbReference>
<comment type="caution">
    <text evidence="2">The sequence shown here is derived from an EMBL/GenBank/DDBJ whole genome shotgun (WGS) entry which is preliminary data.</text>
</comment>
<dbReference type="EMBL" id="FCOB02000033">
    <property type="protein sequence ID" value="SAK95518.1"/>
    <property type="molecule type" value="Genomic_DNA"/>
</dbReference>
<gene>
    <name evidence="2" type="ORF">AWB83_05608</name>
</gene>
<dbReference type="Pfam" id="PF13681">
    <property type="entry name" value="PilX"/>
    <property type="match status" value="1"/>
</dbReference>
<protein>
    <recommendedName>
        <fullName evidence="1">PilX/PilW C-terminal domain-containing protein</fullName>
    </recommendedName>
</protein>
<dbReference type="STRING" id="1777144.AWB83_05608"/>
<dbReference type="Proteomes" id="UP000054978">
    <property type="component" value="Unassembled WGS sequence"/>
</dbReference>
<reference evidence="2" key="1">
    <citation type="submission" date="2016-01" db="EMBL/GenBank/DDBJ databases">
        <authorList>
            <person name="Peeters C."/>
        </authorList>
    </citation>
    <scope>NUCLEOTIDE SEQUENCE [LARGE SCALE GENOMIC DNA]</scope>
    <source>
        <strain evidence="2">LMG 29326</strain>
    </source>
</reference>
<evidence type="ECO:0000313" key="3">
    <source>
        <dbReference type="Proteomes" id="UP000054978"/>
    </source>
</evidence>
<dbReference type="OrthoDB" id="9035420at2"/>
<evidence type="ECO:0000259" key="1">
    <source>
        <dbReference type="Pfam" id="PF13681"/>
    </source>
</evidence>
<sequence>MKRRSLSRGAVLPVVLFLAAMMLVTASAWLQASLVAARSAVAVRERVQAFHAADSALIRCGRMLSGVSRSPGDESSRWRSKTSFEGPAAAAISPFAAWPYAYRAPQCLIESWTQTDAAASASYLITARGFGATPDSEAWLQLRIDVADGVSTQHWRRVVAKPF</sequence>